<keyword evidence="3" id="KW-1185">Reference proteome</keyword>
<dbReference type="EMBL" id="JABFTP020000042">
    <property type="protein sequence ID" value="KAL3271983.1"/>
    <property type="molecule type" value="Genomic_DNA"/>
</dbReference>
<name>A0ABD2MZP7_9CUCU</name>
<dbReference type="AlphaFoldDB" id="A0ABD2MZP7"/>
<feature type="compositionally biased region" description="Polar residues" evidence="1">
    <location>
        <begin position="1"/>
        <end position="21"/>
    </location>
</feature>
<gene>
    <name evidence="2" type="ORF">HHI36_022452</name>
</gene>
<evidence type="ECO:0000313" key="2">
    <source>
        <dbReference type="EMBL" id="KAL3271983.1"/>
    </source>
</evidence>
<comment type="caution">
    <text evidence="2">The sequence shown here is derived from an EMBL/GenBank/DDBJ whole genome shotgun (WGS) entry which is preliminary data.</text>
</comment>
<evidence type="ECO:0000313" key="3">
    <source>
        <dbReference type="Proteomes" id="UP001516400"/>
    </source>
</evidence>
<feature type="compositionally biased region" description="Basic and acidic residues" evidence="1">
    <location>
        <begin position="27"/>
        <end position="43"/>
    </location>
</feature>
<dbReference type="Proteomes" id="UP001516400">
    <property type="component" value="Unassembled WGS sequence"/>
</dbReference>
<protein>
    <submittedName>
        <fullName evidence="2">Uncharacterized protein</fullName>
    </submittedName>
</protein>
<accession>A0ABD2MZP7</accession>
<evidence type="ECO:0000256" key="1">
    <source>
        <dbReference type="SAM" id="MobiDB-lite"/>
    </source>
</evidence>
<feature type="region of interest" description="Disordered" evidence="1">
    <location>
        <begin position="1"/>
        <end position="45"/>
    </location>
</feature>
<organism evidence="2 3">
    <name type="scientific">Cryptolaemus montrouzieri</name>
    <dbReference type="NCBI Taxonomy" id="559131"/>
    <lineage>
        <taxon>Eukaryota</taxon>
        <taxon>Metazoa</taxon>
        <taxon>Ecdysozoa</taxon>
        <taxon>Arthropoda</taxon>
        <taxon>Hexapoda</taxon>
        <taxon>Insecta</taxon>
        <taxon>Pterygota</taxon>
        <taxon>Neoptera</taxon>
        <taxon>Endopterygota</taxon>
        <taxon>Coleoptera</taxon>
        <taxon>Polyphaga</taxon>
        <taxon>Cucujiformia</taxon>
        <taxon>Coccinelloidea</taxon>
        <taxon>Coccinellidae</taxon>
        <taxon>Scymninae</taxon>
        <taxon>Scymnini</taxon>
        <taxon>Cryptolaemus</taxon>
    </lineage>
</organism>
<reference evidence="2 3" key="1">
    <citation type="journal article" date="2021" name="BMC Biol.">
        <title>Horizontally acquired antibacterial genes associated with adaptive radiation of ladybird beetles.</title>
        <authorList>
            <person name="Li H.S."/>
            <person name="Tang X.F."/>
            <person name="Huang Y.H."/>
            <person name="Xu Z.Y."/>
            <person name="Chen M.L."/>
            <person name="Du X.Y."/>
            <person name="Qiu B.Y."/>
            <person name="Chen P.T."/>
            <person name="Zhang W."/>
            <person name="Slipinski A."/>
            <person name="Escalona H.E."/>
            <person name="Waterhouse R.M."/>
            <person name="Zwick A."/>
            <person name="Pang H."/>
        </authorList>
    </citation>
    <scope>NUCLEOTIDE SEQUENCE [LARGE SCALE GENOMIC DNA]</scope>
    <source>
        <strain evidence="2">SYSU2018</strain>
    </source>
</reference>
<proteinExistence type="predicted"/>
<sequence length="163" mass="18532">MLKSLNNTSPFSMENLLSNGKISPENLDEKNEDSERNSEESYKLSETLGYPIKCVSPEANRSEGESERCSPNEKNDVFLRLSSDELIKDNKPVLKFSVSAILGDDTHSTRSEPNEFLEMLQVGVSFLCIFNSNLRAEWTVRPPSSKVVHYLMKQEQEQFNFSS</sequence>